<evidence type="ECO:0000259" key="4">
    <source>
        <dbReference type="PROSITE" id="PS50043"/>
    </source>
</evidence>
<dbReference type="Gene3D" id="1.10.10.10">
    <property type="entry name" value="Winged helix-like DNA-binding domain superfamily/Winged helix DNA-binding domain"/>
    <property type="match status" value="1"/>
</dbReference>
<dbReference type="InterPro" id="IPR036388">
    <property type="entry name" value="WH-like_DNA-bd_sf"/>
</dbReference>
<dbReference type="AlphaFoldDB" id="A0A9Q8YEQ5"/>
<organism evidence="5 6">
    <name type="scientific">Ensifer adhaerens</name>
    <name type="common">Sinorhizobium morelense</name>
    <dbReference type="NCBI Taxonomy" id="106592"/>
    <lineage>
        <taxon>Bacteria</taxon>
        <taxon>Pseudomonadati</taxon>
        <taxon>Pseudomonadota</taxon>
        <taxon>Alphaproteobacteria</taxon>
        <taxon>Hyphomicrobiales</taxon>
        <taxon>Rhizobiaceae</taxon>
        <taxon>Sinorhizobium/Ensifer group</taxon>
        <taxon>Ensifer</taxon>
    </lineage>
</organism>
<dbReference type="GO" id="GO:0006355">
    <property type="term" value="P:regulation of DNA-templated transcription"/>
    <property type="evidence" value="ECO:0007669"/>
    <property type="project" value="InterPro"/>
</dbReference>
<keyword evidence="2" id="KW-0238">DNA-binding</keyword>
<dbReference type="Proteomes" id="UP001055460">
    <property type="component" value="Plasmid pA"/>
</dbReference>
<keyword evidence="1" id="KW-0805">Transcription regulation</keyword>
<evidence type="ECO:0000256" key="2">
    <source>
        <dbReference type="ARBA" id="ARBA00023125"/>
    </source>
</evidence>
<dbReference type="InterPro" id="IPR000792">
    <property type="entry name" value="Tscrpt_reg_LuxR_C"/>
</dbReference>
<evidence type="ECO:0000313" key="5">
    <source>
        <dbReference type="EMBL" id="USJ26309.1"/>
    </source>
</evidence>
<proteinExistence type="predicted"/>
<dbReference type="PROSITE" id="PS50043">
    <property type="entry name" value="HTH_LUXR_2"/>
    <property type="match status" value="1"/>
</dbReference>
<name>A0A9Q8YEQ5_ENSAD</name>
<dbReference type="RefSeq" id="WP_252160776.1">
    <property type="nucleotide sequence ID" value="NZ_CP098808.1"/>
</dbReference>
<feature type="domain" description="HTH luxR-type" evidence="4">
    <location>
        <begin position="205"/>
        <end position="270"/>
    </location>
</feature>
<reference evidence="5" key="1">
    <citation type="submission" date="2022-06" db="EMBL/GenBank/DDBJ databases">
        <title>Physiological and biochemical characterization and genomic elucidation of a strain of the genus Ensifer adhaerens M8 that combines arsenic oxidation and chromium reduction.</title>
        <authorList>
            <person name="Li X."/>
            <person name="Yu c."/>
        </authorList>
    </citation>
    <scope>NUCLEOTIDE SEQUENCE</scope>
    <source>
        <strain evidence="5">M8</strain>
        <plasmid evidence="5">pA</plasmid>
    </source>
</reference>
<dbReference type="PANTHER" id="PTHR44688:SF16">
    <property type="entry name" value="DNA-BINDING TRANSCRIPTIONAL ACTIVATOR DEVR_DOSR"/>
    <property type="match status" value="1"/>
</dbReference>
<dbReference type="CDD" id="cd06170">
    <property type="entry name" value="LuxR_C_like"/>
    <property type="match status" value="1"/>
</dbReference>
<evidence type="ECO:0000256" key="3">
    <source>
        <dbReference type="ARBA" id="ARBA00023163"/>
    </source>
</evidence>
<dbReference type="GO" id="GO:0003677">
    <property type="term" value="F:DNA binding"/>
    <property type="evidence" value="ECO:0007669"/>
    <property type="project" value="UniProtKB-KW"/>
</dbReference>
<dbReference type="Pfam" id="PF00196">
    <property type="entry name" value="GerE"/>
    <property type="match status" value="1"/>
</dbReference>
<keyword evidence="5" id="KW-0614">Plasmid</keyword>
<keyword evidence="3" id="KW-0804">Transcription</keyword>
<dbReference type="EMBL" id="CP098808">
    <property type="protein sequence ID" value="USJ26309.1"/>
    <property type="molecule type" value="Genomic_DNA"/>
</dbReference>
<dbReference type="SMART" id="SM00421">
    <property type="entry name" value="HTH_LUXR"/>
    <property type="match status" value="1"/>
</dbReference>
<evidence type="ECO:0000313" key="6">
    <source>
        <dbReference type="Proteomes" id="UP001055460"/>
    </source>
</evidence>
<evidence type="ECO:0000256" key="1">
    <source>
        <dbReference type="ARBA" id="ARBA00023015"/>
    </source>
</evidence>
<dbReference type="SUPFAM" id="SSF46894">
    <property type="entry name" value="C-terminal effector domain of the bipartite response regulators"/>
    <property type="match status" value="1"/>
</dbReference>
<dbReference type="PANTHER" id="PTHR44688">
    <property type="entry name" value="DNA-BINDING TRANSCRIPTIONAL ACTIVATOR DEVR_DOSR"/>
    <property type="match status" value="1"/>
</dbReference>
<dbReference type="PRINTS" id="PR00038">
    <property type="entry name" value="HTHLUXR"/>
</dbReference>
<gene>
    <name evidence="5" type="ORF">NE863_20290</name>
</gene>
<geneLocation type="plasmid" evidence="5 6">
    <name>pA</name>
</geneLocation>
<dbReference type="InterPro" id="IPR016032">
    <property type="entry name" value="Sig_transdc_resp-reg_C-effctor"/>
</dbReference>
<protein>
    <submittedName>
        <fullName evidence="5">LuxR C-terminal-related transcriptional regulator</fullName>
    </submittedName>
</protein>
<accession>A0A9Q8YEQ5</accession>
<sequence>MNDDTIIKVCAPAQQVSGVGDLALSLMEGVGRSDFQDRLTHSLKRHIAIDAGLMLLYRRDAEPKILFNDWRTDRGLSDIRAYLQGPYRMDPFYRLALDNGDDGLYRLRQIDPSFDRSQYYRDYYRHSGLHDEFNVFIGIDADTKIAISLARRHAHAAFSGEDQDFLQNAAPLISMAVLRHYRDLRPEGLGDDGSPLQSALAQAVRNFGRSLLTDRECQVAQMILRGYSVKGAAEKLGISPATVKLHRRNLYAKLDITSQTALFSLFIDAVSSASNAFEDPLATYLSPAGALRPH</sequence>